<comment type="caution">
    <text evidence="1">The sequence shown here is derived from an EMBL/GenBank/DDBJ whole genome shotgun (WGS) entry which is preliminary data.</text>
</comment>
<proteinExistence type="predicted"/>
<dbReference type="GO" id="GO:0003746">
    <property type="term" value="F:translation elongation factor activity"/>
    <property type="evidence" value="ECO:0007669"/>
    <property type="project" value="UniProtKB-KW"/>
</dbReference>
<accession>A0A0U9HZA4</accession>
<gene>
    <name evidence="1" type="ORF">OPHB3_1790</name>
</gene>
<dbReference type="Proteomes" id="UP000052946">
    <property type="component" value="Unassembled WGS sequence"/>
</dbReference>
<reference evidence="2" key="1">
    <citation type="submission" date="2015-07" db="EMBL/GenBank/DDBJ databases">
        <title>Draft Genome Sequence of Oceanobacillus picturae Heshi-B3 that Was Isolated from Fermented Rice Bran with Aging Salted Mackerel, Which Was Named Heshiko as Traditional Fermented Seafood in Japan.</title>
        <authorList>
            <person name="Akuzawa S."/>
            <person name="Nakagawa J."/>
            <person name="Kanekatsu T."/>
            <person name="Kanesaki Y."/>
            <person name="Suzuki T."/>
        </authorList>
    </citation>
    <scope>NUCLEOTIDE SEQUENCE [LARGE SCALE GENOMIC DNA]</scope>
    <source>
        <strain evidence="2">Heshi-B3</strain>
    </source>
</reference>
<name>A0A0U9HZA4_9BACI</name>
<protein>
    <submittedName>
        <fullName evidence="1">Elongation factor G, mitochondrial</fullName>
    </submittedName>
</protein>
<dbReference type="AlphaFoldDB" id="A0A0U9HZA4"/>
<keyword evidence="1" id="KW-0251">Elongation factor</keyword>
<evidence type="ECO:0000313" key="1">
    <source>
        <dbReference type="EMBL" id="GAQ17853.1"/>
    </source>
</evidence>
<dbReference type="EMBL" id="BBXV01000023">
    <property type="protein sequence ID" value="GAQ17853.1"/>
    <property type="molecule type" value="Genomic_DNA"/>
</dbReference>
<reference evidence="1 2" key="2">
    <citation type="journal article" date="2016" name="Genome Announc.">
        <title>Draft Genome Sequence of Oceanobacillus picturae Heshi-B3, Isolated from Fermented Rice Bran in a Traditional Japanese Seafood Dish.</title>
        <authorList>
            <person name="Akuzawa S."/>
            <person name="Nagaoka J."/>
            <person name="Kanekatsu M."/>
            <person name="Kanesaki Y."/>
            <person name="Suzuki T."/>
        </authorList>
    </citation>
    <scope>NUCLEOTIDE SEQUENCE [LARGE SCALE GENOMIC DNA]</scope>
    <source>
        <strain evidence="1 2">Heshi-B3</strain>
    </source>
</reference>
<organism evidence="1 2">
    <name type="scientific">Oceanobacillus picturae</name>
    <dbReference type="NCBI Taxonomy" id="171693"/>
    <lineage>
        <taxon>Bacteria</taxon>
        <taxon>Bacillati</taxon>
        <taxon>Bacillota</taxon>
        <taxon>Bacilli</taxon>
        <taxon>Bacillales</taxon>
        <taxon>Bacillaceae</taxon>
        <taxon>Oceanobacillus</taxon>
    </lineage>
</organism>
<dbReference type="OrthoDB" id="2914098at2"/>
<evidence type="ECO:0000313" key="2">
    <source>
        <dbReference type="Proteomes" id="UP000052946"/>
    </source>
</evidence>
<dbReference type="RefSeq" id="WP_058950073.1">
    <property type="nucleotide sequence ID" value="NZ_BBXV01000023.1"/>
</dbReference>
<keyword evidence="1" id="KW-0648">Protein biosynthesis</keyword>
<sequence length="122" mass="14801">MQQTNNSRKTMENEIVEFHHEDYQFIITRFKRINWKQYKGFAQYQYFLFVFDKRLAKVIKEDSITDVFNTEIRDNVFETFEHLTQNLDAILSEYILDDDAIFECLKVVEKLNPIYLDNIGKE</sequence>